<comment type="similarity">
    <text evidence="2 7">Belongs to the XK family.</text>
</comment>
<dbReference type="Pfam" id="PF09815">
    <property type="entry name" value="XK-related"/>
    <property type="match status" value="1"/>
</dbReference>
<comment type="subcellular location">
    <subcellularLocation>
        <location evidence="1">Cell membrane</location>
        <topology evidence="1">Multi-pass membrane protein</topology>
    </subcellularLocation>
    <subcellularLocation>
        <location evidence="7">Membrane</location>
        <topology evidence="7">Multi-pass membrane protein</topology>
    </subcellularLocation>
</comment>
<evidence type="ECO:0000256" key="5">
    <source>
        <dbReference type="ARBA" id="ARBA00022989"/>
    </source>
</evidence>
<dbReference type="GO" id="GO:0005886">
    <property type="term" value="C:plasma membrane"/>
    <property type="evidence" value="ECO:0007669"/>
    <property type="project" value="UniProtKB-SubCell"/>
</dbReference>
<proteinExistence type="inferred from homology"/>
<evidence type="ECO:0000256" key="2">
    <source>
        <dbReference type="ARBA" id="ARBA00008789"/>
    </source>
</evidence>
<dbReference type="PANTHER" id="PTHR16024">
    <property type="entry name" value="XK-RELATED PROTEIN"/>
    <property type="match status" value="1"/>
</dbReference>
<dbReference type="InterPro" id="IPR050895">
    <property type="entry name" value="XK-related_scramblase"/>
</dbReference>
<evidence type="ECO:0000313" key="8">
    <source>
        <dbReference type="Proteomes" id="UP000887574"/>
    </source>
</evidence>
<evidence type="ECO:0000256" key="3">
    <source>
        <dbReference type="ARBA" id="ARBA00022475"/>
    </source>
</evidence>
<keyword evidence="5 7" id="KW-1133">Transmembrane helix</keyword>
<protein>
    <recommendedName>
        <fullName evidence="7">XK-related protein</fullName>
    </recommendedName>
</protein>
<dbReference type="Proteomes" id="UP000887574">
    <property type="component" value="Unplaced"/>
</dbReference>
<keyword evidence="3" id="KW-1003">Cell membrane</keyword>
<evidence type="ECO:0000256" key="7">
    <source>
        <dbReference type="RuleBase" id="RU910716"/>
    </source>
</evidence>
<name>A0A915DPX0_9BILA</name>
<feature type="transmembrane region" description="Helical" evidence="7">
    <location>
        <begin position="94"/>
        <end position="117"/>
    </location>
</feature>
<reference evidence="9" key="1">
    <citation type="submission" date="2022-11" db="UniProtKB">
        <authorList>
            <consortium name="WormBaseParasite"/>
        </authorList>
    </citation>
    <scope>IDENTIFICATION</scope>
</reference>
<dbReference type="GO" id="GO:0043652">
    <property type="term" value="P:engulfment of apoptotic cell"/>
    <property type="evidence" value="ECO:0007669"/>
    <property type="project" value="TreeGrafter"/>
</dbReference>
<evidence type="ECO:0000256" key="1">
    <source>
        <dbReference type="ARBA" id="ARBA00004651"/>
    </source>
</evidence>
<evidence type="ECO:0000256" key="4">
    <source>
        <dbReference type="ARBA" id="ARBA00022692"/>
    </source>
</evidence>
<feature type="transmembrane region" description="Helical" evidence="7">
    <location>
        <begin position="344"/>
        <end position="363"/>
    </location>
</feature>
<dbReference type="WBParaSite" id="jg22278">
    <property type="protein sequence ID" value="jg22278"/>
    <property type="gene ID" value="jg22278"/>
</dbReference>
<dbReference type="AlphaFoldDB" id="A0A915DPX0"/>
<dbReference type="PANTHER" id="PTHR16024:SF6">
    <property type="entry name" value="XK-RELATED PROTEIN"/>
    <property type="match status" value="1"/>
</dbReference>
<evidence type="ECO:0000256" key="6">
    <source>
        <dbReference type="ARBA" id="ARBA00023136"/>
    </source>
</evidence>
<evidence type="ECO:0000313" key="9">
    <source>
        <dbReference type="WBParaSite" id="jg22278"/>
    </source>
</evidence>
<feature type="transmembrane region" description="Helical" evidence="7">
    <location>
        <begin position="123"/>
        <end position="150"/>
    </location>
</feature>
<feature type="transmembrane region" description="Helical" evidence="7">
    <location>
        <begin position="320"/>
        <end position="337"/>
    </location>
</feature>
<accession>A0A915DPX0</accession>
<dbReference type="InterPro" id="IPR018629">
    <property type="entry name" value="XK-rel"/>
</dbReference>
<keyword evidence="8" id="KW-1185">Reference proteome</keyword>
<organism evidence="8 9">
    <name type="scientific">Ditylenchus dipsaci</name>
    <dbReference type="NCBI Taxonomy" id="166011"/>
    <lineage>
        <taxon>Eukaryota</taxon>
        <taxon>Metazoa</taxon>
        <taxon>Ecdysozoa</taxon>
        <taxon>Nematoda</taxon>
        <taxon>Chromadorea</taxon>
        <taxon>Rhabditida</taxon>
        <taxon>Tylenchina</taxon>
        <taxon>Tylenchomorpha</taxon>
        <taxon>Sphaerularioidea</taxon>
        <taxon>Anguinidae</taxon>
        <taxon>Anguininae</taxon>
        <taxon>Ditylenchus</taxon>
    </lineage>
</organism>
<feature type="transmembrane region" description="Helical" evidence="7">
    <location>
        <begin position="190"/>
        <end position="208"/>
    </location>
</feature>
<dbReference type="GO" id="GO:0070782">
    <property type="term" value="P:phosphatidylserine exposure on apoptotic cell surface"/>
    <property type="evidence" value="ECO:0007669"/>
    <property type="project" value="TreeGrafter"/>
</dbReference>
<keyword evidence="4 7" id="KW-0812">Transmembrane</keyword>
<dbReference type="GO" id="GO:1902742">
    <property type="term" value="P:apoptotic process involved in development"/>
    <property type="evidence" value="ECO:0007669"/>
    <property type="project" value="TreeGrafter"/>
</dbReference>
<keyword evidence="6 7" id="KW-0472">Membrane</keyword>
<sequence>MKTEKLSLNKRLFGERRPKLHYNLASSSNNSAPYTAAPSALFVIPSIRISSPSTVSIENRLKQEPLEHIDGDKSKGTEEADRLPENLQVEVFDLLCYFFSIFTYLADILLDVLVAWMHYANKRYWSCIFISSLVVFPSLVLNIVAAIWWVDDEFANRKRRRKRPEANENAAEEKIEFLSQSSTQSQTKTLYLRLLMCFLQLGPILWYIEAIKSALRYREEQNKEVGKKDQSLALQHYCQMVEAERDASLLRFFESFMESVPQLLVQGFLVAQDFWRISLLAGLNNQQVVPNWVYVQMHRSLRVASPNKANMSYRDSTLQLYWHLFTLTSRYLCLVMFTLAFKEWILVVVALHYFISSFIYQLYKP</sequence>